<gene>
    <name evidence="1" type="ORF">JOC95_001656</name>
</gene>
<protein>
    <submittedName>
        <fullName evidence="1">Uncharacterized protein</fullName>
    </submittedName>
</protein>
<dbReference type="RefSeq" id="WP_204415054.1">
    <property type="nucleotide sequence ID" value="NZ_JAFBED010000003.1"/>
</dbReference>
<evidence type="ECO:0000313" key="2">
    <source>
        <dbReference type="Proteomes" id="UP000737402"/>
    </source>
</evidence>
<comment type="caution">
    <text evidence="1">The sequence shown here is derived from an EMBL/GenBank/DDBJ whole genome shotgun (WGS) entry which is preliminary data.</text>
</comment>
<accession>A0ABS2NYU9</accession>
<sequence length="255" mass="30076">MENVEIASKFKMPMRGHLLFYGKDLVSYVKNSSSVSDDTYKFLQPFSLFLYQKNDQGKLNSWKDCTFSFWDELISTYFIHYIRLTPQKNEVEILCNELKKFAGWLKKQHKGSFLKKIQSRIHAYESELKLCEEVINSLYESHWGDFHDKDWDYKRSFFESENRLNSYPVTEDGLFEVTGVMGKYTVAKCCETEKYYYFKGLPVKLIQPNLLLSGTIGKHYSQDTWDWIFTSSVYPNESKSYLLSSETDLYTSTLV</sequence>
<dbReference type="Proteomes" id="UP000737402">
    <property type="component" value="Unassembled WGS sequence"/>
</dbReference>
<name>A0ABS2NYU9_9BACI</name>
<reference evidence="1 2" key="1">
    <citation type="submission" date="2021-01" db="EMBL/GenBank/DDBJ databases">
        <title>Genomic Encyclopedia of Type Strains, Phase IV (KMG-IV): sequencing the most valuable type-strain genomes for metagenomic binning, comparative biology and taxonomic classification.</title>
        <authorList>
            <person name="Goeker M."/>
        </authorList>
    </citation>
    <scope>NUCLEOTIDE SEQUENCE [LARGE SCALE GENOMIC DNA]</scope>
    <source>
        <strain evidence="1 2">DSM 25879</strain>
    </source>
</reference>
<organism evidence="1 2">
    <name type="scientific">Sutcliffiella tianshenii</name>
    <dbReference type="NCBI Taxonomy" id="1463404"/>
    <lineage>
        <taxon>Bacteria</taxon>
        <taxon>Bacillati</taxon>
        <taxon>Bacillota</taxon>
        <taxon>Bacilli</taxon>
        <taxon>Bacillales</taxon>
        <taxon>Bacillaceae</taxon>
        <taxon>Sutcliffiella</taxon>
    </lineage>
</organism>
<dbReference type="EMBL" id="JAFBED010000003">
    <property type="protein sequence ID" value="MBM7619804.1"/>
    <property type="molecule type" value="Genomic_DNA"/>
</dbReference>
<evidence type="ECO:0000313" key="1">
    <source>
        <dbReference type="EMBL" id="MBM7619804.1"/>
    </source>
</evidence>
<keyword evidence="2" id="KW-1185">Reference proteome</keyword>
<proteinExistence type="predicted"/>